<feature type="domain" description="Dynein heavy chain AAA lid" evidence="3">
    <location>
        <begin position="363"/>
        <end position="439"/>
    </location>
</feature>
<organism evidence="5 6">
    <name type="scientific">Anguilla anguilla</name>
    <name type="common">European freshwater eel</name>
    <name type="synonym">Muraena anguilla</name>
    <dbReference type="NCBI Taxonomy" id="7936"/>
    <lineage>
        <taxon>Eukaryota</taxon>
        <taxon>Metazoa</taxon>
        <taxon>Chordata</taxon>
        <taxon>Craniata</taxon>
        <taxon>Vertebrata</taxon>
        <taxon>Euteleostomi</taxon>
        <taxon>Actinopterygii</taxon>
        <taxon>Neopterygii</taxon>
        <taxon>Teleostei</taxon>
        <taxon>Anguilliformes</taxon>
        <taxon>Anguillidae</taxon>
        <taxon>Anguilla</taxon>
    </lineage>
</organism>
<dbReference type="Gene3D" id="3.10.490.20">
    <property type="match status" value="1"/>
</dbReference>
<evidence type="ECO:0000256" key="1">
    <source>
        <dbReference type="SAM" id="MobiDB-lite"/>
    </source>
</evidence>
<dbReference type="Pfam" id="PF18199">
    <property type="entry name" value="Dynein_C"/>
    <property type="match status" value="1"/>
</dbReference>
<dbReference type="EMBL" id="JAFIRN010000013">
    <property type="protein sequence ID" value="KAG5837555.1"/>
    <property type="molecule type" value="Genomic_DNA"/>
</dbReference>
<dbReference type="Gene3D" id="1.10.8.720">
    <property type="entry name" value="Region D6 of dynein motor"/>
    <property type="match status" value="1"/>
</dbReference>
<dbReference type="Gene3D" id="3.40.50.300">
    <property type="entry name" value="P-loop containing nucleotide triphosphate hydrolases"/>
    <property type="match status" value="1"/>
</dbReference>
<feature type="chain" id="PRO_5039655845" description="Dynein heavy chain region D6 P-loop domain-containing protein" evidence="2">
    <location>
        <begin position="31"/>
        <end position="750"/>
    </location>
</feature>
<feature type="signal peptide" evidence="2">
    <location>
        <begin position="1"/>
        <end position="30"/>
    </location>
</feature>
<dbReference type="Pfam" id="PF18198">
    <property type="entry name" value="AAA_lid_11"/>
    <property type="match status" value="1"/>
</dbReference>
<proteinExistence type="predicted"/>
<evidence type="ECO:0000256" key="2">
    <source>
        <dbReference type="SAM" id="SignalP"/>
    </source>
</evidence>
<evidence type="ECO:0000259" key="4">
    <source>
        <dbReference type="Pfam" id="PF18199"/>
    </source>
</evidence>
<protein>
    <recommendedName>
        <fullName evidence="7">Dynein heavy chain region D6 P-loop domain-containing protein</fullName>
    </recommendedName>
</protein>
<dbReference type="InterPro" id="IPR042219">
    <property type="entry name" value="AAA_lid_11_sf"/>
</dbReference>
<comment type="caution">
    <text evidence="5">The sequence shown here is derived from an EMBL/GenBank/DDBJ whole genome shotgun (WGS) entry which is preliminary data.</text>
</comment>
<dbReference type="GO" id="GO:0051959">
    <property type="term" value="F:dynein light intermediate chain binding"/>
    <property type="evidence" value="ECO:0007669"/>
    <property type="project" value="InterPro"/>
</dbReference>
<sequence length="750" mass="80982">MARYRPCLFQGHAGVLRLLVAVAMSHRGEGRPRPRGRPSCGGWGTRTFPAPPSPPKPLPRHPRSSLIGSPAVQTEVLRLESLPSFGGLVSSLTSCPEQWAEYLRYPSSTVIGPVPCPSHSHLSVLQRALLWKTLLPHWLAAVANDLAACQLGKPFQSPLASDPHPGTPEALSQILTETEGPVVLILPGPSEPGPPPVHPLHWVGQAAQGLAEDRRVKRVQVISFGAECQREVVLKALDLAAQEGHWLVFNNCHLLDQWDEEVVCRVTQLLSCTDGGHVTDVEKGEGPAEGGPCGQTQAHPRFRLWFITWGDAPLSIPAAVRSSALRLACDSPWDLKEALRCSLCQAVAAVTDPVEVGPVLRCAVLHAVLLQRRTYGRLGQGRAYCWTREDLQALLEAQVRTARHCSDPVGALEYIAGSLVYGGHVEDPADLEAVMGVARACLRPPPPLWGRGPHTLSALVARGRFGRRGLLQEVEQRLQASSPSADPLLLGLSAGLAEELLRTQSHTLHLLLRDSQTAGQEWDGLVRSAASLHGTLAQTDGNRAPRPTRSAPTALRALSRLEARAELLGAYLRKESPETPPHAYRLSAFRSPRGFLAAVLREAARAEKRGTLRLSRLSLHFQVLSAGTVPSSAPPSGAYLCGLELRGALWDTRLSALQDTLSPKPCPMPLVWVRARTGPPDTRGCLLLPAPLPLPPLPGREFGEGDIVARVPLAAKLDPVLCALRPVRLVSTLQERPHPLCTSGHAYSEL</sequence>
<dbReference type="GO" id="GO:0045505">
    <property type="term" value="F:dynein intermediate chain binding"/>
    <property type="evidence" value="ECO:0007669"/>
    <property type="project" value="InterPro"/>
</dbReference>
<dbReference type="InterPro" id="IPR027417">
    <property type="entry name" value="P-loop_NTPase"/>
</dbReference>
<dbReference type="PANTHER" id="PTHR45703">
    <property type="entry name" value="DYNEIN HEAVY CHAIN"/>
    <property type="match status" value="1"/>
</dbReference>
<dbReference type="InterPro" id="IPR041658">
    <property type="entry name" value="AAA_lid_11"/>
</dbReference>
<feature type="domain" description="Dynein heavy chain C-terminal" evidence="4">
    <location>
        <begin position="559"/>
        <end position="676"/>
    </location>
</feature>
<keyword evidence="6" id="KW-1185">Reference proteome</keyword>
<evidence type="ECO:0008006" key="7">
    <source>
        <dbReference type="Google" id="ProtNLM"/>
    </source>
</evidence>
<dbReference type="InterPro" id="IPR043160">
    <property type="entry name" value="Dynein_C_barrel"/>
</dbReference>
<name>A0A9D3RP63_ANGAN</name>
<accession>A0A9D3RP63</accession>
<evidence type="ECO:0000313" key="5">
    <source>
        <dbReference type="EMBL" id="KAG5837555.1"/>
    </source>
</evidence>
<feature type="region of interest" description="Disordered" evidence="1">
    <location>
        <begin position="26"/>
        <end position="65"/>
    </location>
</feature>
<dbReference type="GO" id="GO:0007018">
    <property type="term" value="P:microtubule-based movement"/>
    <property type="evidence" value="ECO:0007669"/>
    <property type="project" value="InterPro"/>
</dbReference>
<gene>
    <name evidence="5" type="ORF">ANANG_G00240590</name>
</gene>
<dbReference type="GO" id="GO:0030286">
    <property type="term" value="C:dynein complex"/>
    <property type="evidence" value="ECO:0007669"/>
    <property type="project" value="InterPro"/>
</dbReference>
<dbReference type="PANTHER" id="PTHR45703:SF36">
    <property type="entry name" value="DYNEIN HEAVY CHAIN, CYTOPLASMIC"/>
    <property type="match status" value="1"/>
</dbReference>
<evidence type="ECO:0000313" key="6">
    <source>
        <dbReference type="Proteomes" id="UP001044222"/>
    </source>
</evidence>
<dbReference type="InterPro" id="IPR041228">
    <property type="entry name" value="Dynein_C"/>
</dbReference>
<evidence type="ECO:0000259" key="3">
    <source>
        <dbReference type="Pfam" id="PF18198"/>
    </source>
</evidence>
<keyword evidence="2" id="KW-0732">Signal</keyword>
<dbReference type="AlphaFoldDB" id="A0A9D3RP63"/>
<dbReference type="Proteomes" id="UP001044222">
    <property type="component" value="Chromosome 13"/>
</dbReference>
<reference evidence="5" key="1">
    <citation type="submission" date="2021-01" db="EMBL/GenBank/DDBJ databases">
        <title>A chromosome-scale assembly of European eel, Anguilla anguilla.</title>
        <authorList>
            <person name="Henkel C."/>
            <person name="Jong-Raadsen S.A."/>
            <person name="Dufour S."/>
            <person name="Weltzien F.-A."/>
            <person name="Palstra A.P."/>
            <person name="Pelster B."/>
            <person name="Spaink H.P."/>
            <person name="Van Den Thillart G.E."/>
            <person name="Jansen H."/>
            <person name="Zahm M."/>
            <person name="Klopp C."/>
            <person name="Cedric C."/>
            <person name="Louis A."/>
            <person name="Berthelot C."/>
            <person name="Parey E."/>
            <person name="Roest Crollius H."/>
            <person name="Montfort J."/>
            <person name="Robinson-Rechavi M."/>
            <person name="Bucao C."/>
            <person name="Bouchez O."/>
            <person name="Gislard M."/>
            <person name="Lluch J."/>
            <person name="Milhes M."/>
            <person name="Lampietro C."/>
            <person name="Lopez Roques C."/>
            <person name="Donnadieu C."/>
            <person name="Braasch I."/>
            <person name="Desvignes T."/>
            <person name="Postlethwait J."/>
            <person name="Bobe J."/>
            <person name="Guiguen Y."/>
            <person name="Dirks R."/>
        </authorList>
    </citation>
    <scope>NUCLEOTIDE SEQUENCE</scope>
    <source>
        <strain evidence="5">Tag_6206</strain>
        <tissue evidence="5">Liver</tissue>
    </source>
</reference>
<dbReference type="InterPro" id="IPR026983">
    <property type="entry name" value="DHC"/>
</dbReference>